<dbReference type="OrthoDB" id="107670at2"/>
<evidence type="ECO:0000256" key="2">
    <source>
        <dbReference type="ARBA" id="ARBA00023015"/>
    </source>
</evidence>
<comment type="caution">
    <text evidence="6">The sequence shown here is derived from an EMBL/GenBank/DDBJ whole genome shotgun (WGS) entry which is preliminary data.</text>
</comment>
<dbReference type="Pfam" id="PF03466">
    <property type="entry name" value="LysR_substrate"/>
    <property type="match status" value="1"/>
</dbReference>
<dbReference type="GO" id="GO:0000976">
    <property type="term" value="F:transcription cis-regulatory region binding"/>
    <property type="evidence" value="ECO:0007669"/>
    <property type="project" value="TreeGrafter"/>
</dbReference>
<dbReference type="AlphaFoldDB" id="A0A4Q0VMQ2"/>
<keyword evidence="4" id="KW-0804">Transcription</keyword>
<dbReference type="PROSITE" id="PS50931">
    <property type="entry name" value="HTH_LYSR"/>
    <property type="match status" value="1"/>
</dbReference>
<dbReference type="Proteomes" id="UP000290649">
    <property type="component" value="Unassembled WGS sequence"/>
</dbReference>
<evidence type="ECO:0000313" key="7">
    <source>
        <dbReference type="Proteomes" id="UP000290649"/>
    </source>
</evidence>
<dbReference type="SUPFAM" id="SSF46785">
    <property type="entry name" value="Winged helix' DNA-binding domain"/>
    <property type="match status" value="1"/>
</dbReference>
<protein>
    <submittedName>
        <fullName evidence="6">LysR family transcriptional regulator</fullName>
    </submittedName>
</protein>
<keyword evidence="7" id="KW-1185">Reference proteome</keyword>
<dbReference type="RefSeq" id="WP_129080593.1">
    <property type="nucleotide sequence ID" value="NZ_QOUX01000047.1"/>
</dbReference>
<dbReference type="Pfam" id="PF00126">
    <property type="entry name" value="HTH_1"/>
    <property type="match status" value="1"/>
</dbReference>
<evidence type="ECO:0000259" key="5">
    <source>
        <dbReference type="PROSITE" id="PS50931"/>
    </source>
</evidence>
<dbReference type="GO" id="GO:0003700">
    <property type="term" value="F:DNA-binding transcription factor activity"/>
    <property type="evidence" value="ECO:0007669"/>
    <property type="project" value="InterPro"/>
</dbReference>
<reference evidence="6 7" key="1">
    <citation type="journal article" date="2019" name="Int. J. Syst. Evol. Microbiol.">
        <title>Anaerobacillus alkaliphilus sp. nov., a novel alkaliphilic and moderately halophilic bacterium.</title>
        <authorList>
            <person name="Borsodi A.K."/>
            <person name="Aszalos J.M."/>
            <person name="Bihari P."/>
            <person name="Nagy I."/>
            <person name="Schumann P."/>
            <person name="Sproer C."/>
            <person name="Kovacs A.L."/>
            <person name="Boka K."/>
            <person name="Dobosy P."/>
            <person name="Ovari M."/>
            <person name="Szili-Kovacs T."/>
            <person name="Toth E."/>
        </authorList>
    </citation>
    <scope>NUCLEOTIDE SEQUENCE [LARGE SCALE GENOMIC DNA]</scope>
    <source>
        <strain evidence="6 7">B16-10</strain>
    </source>
</reference>
<gene>
    <name evidence="6" type="ORF">DS745_23255</name>
</gene>
<dbReference type="InterPro" id="IPR000847">
    <property type="entry name" value="LysR_HTH_N"/>
</dbReference>
<sequence length="288" mass="32860">MKIDDFKLLVTIKKVGTIRGAAKELLISQPAISQRLKQIEDHWGEAIFIRTHKSMIVTPVGEKIIRFAEDMISGEKQLFDEISKVSKTVNGRLSLGVSSVVGQYLLPKILETYITNFPDVKIELVTGLSQSIRKTASDFHLSIVRGEKMKGLKCVELFSDRLFLVNKKTSNSKERILIEFQSDHSLHSMVDEWFLQHPDQNPTRKIKVDQIETCKQLMAHGIGQAILPEIAIKDLNDELYTFQPLELNKQFLTRPTWLCYSEVAEELPQVEAFLALMKKELLQGKKLP</sequence>
<dbReference type="PRINTS" id="PR00039">
    <property type="entry name" value="HTHLYSR"/>
</dbReference>
<name>A0A4Q0VMQ2_9BACI</name>
<dbReference type="SUPFAM" id="SSF53850">
    <property type="entry name" value="Periplasmic binding protein-like II"/>
    <property type="match status" value="1"/>
</dbReference>
<dbReference type="Gene3D" id="1.10.10.10">
    <property type="entry name" value="Winged helix-like DNA-binding domain superfamily/Winged helix DNA-binding domain"/>
    <property type="match status" value="1"/>
</dbReference>
<dbReference type="EMBL" id="QOUX01000047">
    <property type="protein sequence ID" value="RXI96621.1"/>
    <property type="molecule type" value="Genomic_DNA"/>
</dbReference>
<feature type="domain" description="HTH lysR-type" evidence="5">
    <location>
        <begin position="1"/>
        <end position="58"/>
    </location>
</feature>
<organism evidence="6 7">
    <name type="scientific">Anaerobacillus alkaliphilus</name>
    <dbReference type="NCBI Taxonomy" id="1548597"/>
    <lineage>
        <taxon>Bacteria</taxon>
        <taxon>Bacillati</taxon>
        <taxon>Bacillota</taxon>
        <taxon>Bacilli</taxon>
        <taxon>Bacillales</taxon>
        <taxon>Bacillaceae</taxon>
        <taxon>Anaerobacillus</taxon>
    </lineage>
</organism>
<accession>A0A4Q0VMQ2</accession>
<comment type="similarity">
    <text evidence="1">Belongs to the LysR transcriptional regulatory family.</text>
</comment>
<keyword evidence="2" id="KW-0805">Transcription regulation</keyword>
<dbReference type="PANTHER" id="PTHR30126">
    <property type="entry name" value="HTH-TYPE TRANSCRIPTIONAL REGULATOR"/>
    <property type="match status" value="1"/>
</dbReference>
<proteinExistence type="inferred from homology"/>
<dbReference type="InterPro" id="IPR036388">
    <property type="entry name" value="WH-like_DNA-bd_sf"/>
</dbReference>
<dbReference type="CDD" id="cd05466">
    <property type="entry name" value="PBP2_LTTR_substrate"/>
    <property type="match status" value="1"/>
</dbReference>
<evidence type="ECO:0000256" key="3">
    <source>
        <dbReference type="ARBA" id="ARBA00023125"/>
    </source>
</evidence>
<evidence type="ECO:0000256" key="1">
    <source>
        <dbReference type="ARBA" id="ARBA00009437"/>
    </source>
</evidence>
<dbReference type="Gene3D" id="3.40.190.290">
    <property type="match status" value="1"/>
</dbReference>
<evidence type="ECO:0000256" key="4">
    <source>
        <dbReference type="ARBA" id="ARBA00023163"/>
    </source>
</evidence>
<evidence type="ECO:0000313" key="6">
    <source>
        <dbReference type="EMBL" id="RXI96621.1"/>
    </source>
</evidence>
<keyword evidence="3" id="KW-0238">DNA-binding</keyword>
<dbReference type="InterPro" id="IPR036390">
    <property type="entry name" value="WH_DNA-bd_sf"/>
</dbReference>
<dbReference type="PANTHER" id="PTHR30126:SF78">
    <property type="entry name" value="HTH LYSR-TYPE DOMAIN-CONTAINING PROTEIN"/>
    <property type="match status" value="1"/>
</dbReference>
<dbReference type="InterPro" id="IPR005119">
    <property type="entry name" value="LysR_subst-bd"/>
</dbReference>